<evidence type="ECO:0000256" key="1">
    <source>
        <dbReference type="SAM" id="SignalP"/>
    </source>
</evidence>
<dbReference type="PROSITE" id="PS51257">
    <property type="entry name" value="PROKAR_LIPOPROTEIN"/>
    <property type="match status" value="1"/>
</dbReference>
<keyword evidence="1" id="KW-0732">Signal</keyword>
<accession>A0A4Y8KY07</accession>
<feature type="chain" id="PRO_5021206934" description="DUF5004 domain-containing protein" evidence="1">
    <location>
        <begin position="27"/>
        <end position="156"/>
    </location>
</feature>
<protein>
    <recommendedName>
        <fullName evidence="4">DUF5004 domain-containing protein</fullName>
    </recommendedName>
</protein>
<keyword evidence="3" id="KW-1185">Reference proteome</keyword>
<sequence length="156" mass="18227">MKKKLSTIGKIIILLLSATTLFSACGEDKYYTDYYDSTDIYQSYPIINAEQWIWNADLSRYEATATLKDFDQTLYNDAAIVVSTFWKEEGSEIQTNLPYVRTWVDESNIQYIETVGYELVKGTNSIIFYIQDSDWQPRPSSKMKYEFKFTAILKHN</sequence>
<dbReference type="RefSeq" id="WP_134437175.1">
    <property type="nucleotide sequence ID" value="NZ_JAWZLG010000100.1"/>
</dbReference>
<dbReference type="OrthoDB" id="1099084at2"/>
<gene>
    <name evidence="2" type="ORF">E2605_15825</name>
</gene>
<reference evidence="2 3" key="1">
    <citation type="submission" date="2019-03" db="EMBL/GenBank/DDBJ databases">
        <title>San Antonio Military Medical Center submission to MRSN (WRAIR), pending publication.</title>
        <authorList>
            <person name="Blyth D.M."/>
            <person name="Mccarthy S.L."/>
            <person name="Schall S.E."/>
            <person name="Stam J.A."/>
            <person name="Ong A.C."/>
            <person name="Mcgann P.T."/>
        </authorList>
    </citation>
    <scope>NUCLEOTIDE SEQUENCE [LARGE SCALE GENOMIC DNA]</scope>
    <source>
        <strain evidence="2 3">MRSN571793</strain>
    </source>
</reference>
<comment type="caution">
    <text evidence="2">The sequence shown here is derived from an EMBL/GenBank/DDBJ whole genome shotgun (WGS) entry which is preliminary data.</text>
</comment>
<name>A0A4Y8KY07_9BACT</name>
<dbReference type="EMBL" id="SOML01000011">
    <property type="protein sequence ID" value="TFD94228.1"/>
    <property type="molecule type" value="Genomic_DNA"/>
</dbReference>
<dbReference type="Proteomes" id="UP000297861">
    <property type="component" value="Unassembled WGS sequence"/>
</dbReference>
<evidence type="ECO:0000313" key="2">
    <source>
        <dbReference type="EMBL" id="TFD94228.1"/>
    </source>
</evidence>
<feature type="signal peptide" evidence="1">
    <location>
        <begin position="1"/>
        <end position="26"/>
    </location>
</feature>
<evidence type="ECO:0000313" key="3">
    <source>
        <dbReference type="Proteomes" id="UP000297861"/>
    </source>
</evidence>
<proteinExistence type="predicted"/>
<dbReference type="AlphaFoldDB" id="A0A4Y8KY07"/>
<evidence type="ECO:0008006" key="4">
    <source>
        <dbReference type="Google" id="ProtNLM"/>
    </source>
</evidence>
<organism evidence="2 3">
    <name type="scientific">Dysgonomonas capnocytophagoides</name>
    <dbReference type="NCBI Taxonomy" id="45254"/>
    <lineage>
        <taxon>Bacteria</taxon>
        <taxon>Pseudomonadati</taxon>
        <taxon>Bacteroidota</taxon>
        <taxon>Bacteroidia</taxon>
        <taxon>Bacteroidales</taxon>
        <taxon>Dysgonomonadaceae</taxon>
        <taxon>Dysgonomonas</taxon>
    </lineage>
</organism>